<keyword evidence="1" id="KW-0489">Methyltransferase</keyword>
<evidence type="ECO:0000256" key="2">
    <source>
        <dbReference type="ARBA" id="ARBA00022679"/>
    </source>
</evidence>
<evidence type="ECO:0000256" key="1">
    <source>
        <dbReference type="ARBA" id="ARBA00022603"/>
    </source>
</evidence>
<dbReference type="GO" id="GO:0031167">
    <property type="term" value="P:rRNA methylation"/>
    <property type="evidence" value="ECO:0007669"/>
    <property type="project" value="InterPro"/>
</dbReference>
<accession>A0A7S3R0U7</accession>
<proteinExistence type="predicted"/>
<reference evidence="4" key="1">
    <citation type="submission" date="2021-01" db="EMBL/GenBank/DDBJ databases">
        <authorList>
            <person name="Corre E."/>
            <person name="Pelletier E."/>
            <person name="Niang G."/>
            <person name="Scheremetjew M."/>
            <person name="Finn R."/>
            <person name="Kale V."/>
            <person name="Holt S."/>
            <person name="Cochrane G."/>
            <person name="Meng A."/>
            <person name="Brown T."/>
            <person name="Cohen L."/>
        </authorList>
    </citation>
    <scope>NUCLEOTIDE SEQUENCE</scope>
    <source>
        <strain evidence="4">CCMP1320</strain>
    </source>
</reference>
<feature type="compositionally biased region" description="Basic and acidic residues" evidence="3">
    <location>
        <begin position="349"/>
        <end position="365"/>
    </location>
</feature>
<dbReference type="InterPro" id="IPR029063">
    <property type="entry name" value="SAM-dependent_MTases_sf"/>
</dbReference>
<gene>
    <name evidence="4" type="ORF">DTER00134_LOCUS14336</name>
</gene>
<dbReference type="EMBL" id="HBIP01023936">
    <property type="protein sequence ID" value="CAE0499263.1"/>
    <property type="molecule type" value="Transcribed_RNA"/>
</dbReference>
<dbReference type="PANTHER" id="PTHR43542:SF1">
    <property type="entry name" value="METHYLTRANSFERASE"/>
    <property type="match status" value="1"/>
</dbReference>
<feature type="region of interest" description="Disordered" evidence="3">
    <location>
        <begin position="99"/>
        <end position="148"/>
    </location>
</feature>
<sequence length="727" mass="77364">MKHCALQGALQAISHHSVWSTRPSASTAHGVLNGRRARRSHHSLMPLVLHAAASKSGQDPSQAPPSFDLGEGWGVKVAPTAPSGSASTVGDWEVDVKAASAPAASAPGKKAKAVKAKAGKRAQQQVDASAIQGSQPSKAGKARTASDRAPYVSMNSEAGVLSLELLKQKLLREEGGQGLDVAGMKQQLAQAAATAGEVTRQRNSGGRVGGPFDEQKAEGLRSAAEAAGLARRARRQKKRVVYVDDDENIIGEEDEDEDITDSPAFSLTIGEEGTEFAEYDKQGALLRRARNPINFESSADDDEGAGTSYEDDDDDDLDFSGGGSWGALARTSKGRRAAESFDDEDDDGDQGRGQRSKRLDALSREGKLDDVLSARQVEALLGGEGAAGAGSLLGGQAQAEEEEDWGLEEITDRRSQSLMEQLGVVKPRKKSKPEVEGADSSGPQGGGTIGDDVGVVQWGGSGASGSGVDLDEQEAILRRLFKPHKVKELMSHQRAAIDASLDLKKRGSSGGRGGKFGAEAKLHRQLRIIGGTAINRKLLSSQGSQTRPMMEKVRAAIFSMIQSQAGTASSLPEGSRWLDLFAGTGSVGLEAVSRGSEQVHFVEMDPWVVRNVLGPNITTCGFNRQAVVHTSKAETFLQKARSVPRFAGGAFDFISVCPPYLLVSYPELFKLLEGSPLLHDGTIMFVEYPRQLASQIPDTLGSLSKVRDRKYGRTWVAVYAPDNDEDE</sequence>
<feature type="region of interest" description="Disordered" evidence="3">
    <location>
        <begin position="410"/>
        <end position="453"/>
    </location>
</feature>
<evidence type="ECO:0000313" key="4">
    <source>
        <dbReference type="EMBL" id="CAE0499263.1"/>
    </source>
</evidence>
<evidence type="ECO:0000256" key="3">
    <source>
        <dbReference type="SAM" id="MobiDB-lite"/>
    </source>
</evidence>
<name>A0A7S3R0U7_DUNTE</name>
<dbReference type="Pfam" id="PF03602">
    <property type="entry name" value="Cons_hypoth95"/>
    <property type="match status" value="1"/>
</dbReference>
<feature type="region of interest" description="Disordered" evidence="3">
    <location>
        <begin position="53"/>
        <end position="75"/>
    </location>
</feature>
<dbReference type="SUPFAM" id="SSF53335">
    <property type="entry name" value="S-adenosyl-L-methionine-dependent methyltransferases"/>
    <property type="match status" value="1"/>
</dbReference>
<feature type="compositionally biased region" description="Low complexity" evidence="3">
    <location>
        <begin position="99"/>
        <end position="108"/>
    </location>
</feature>
<feature type="region of interest" description="Disordered" evidence="3">
    <location>
        <begin position="292"/>
        <end position="365"/>
    </location>
</feature>
<dbReference type="CDD" id="cd02440">
    <property type="entry name" value="AdoMet_MTases"/>
    <property type="match status" value="1"/>
</dbReference>
<feature type="compositionally biased region" description="Basic residues" evidence="3">
    <location>
        <begin position="109"/>
        <end position="120"/>
    </location>
</feature>
<keyword evidence="2" id="KW-0808">Transferase</keyword>
<dbReference type="InterPro" id="IPR004398">
    <property type="entry name" value="RNA_MeTrfase_RsmD"/>
</dbReference>
<organism evidence="4">
    <name type="scientific">Dunaliella tertiolecta</name>
    <name type="common">Green alga</name>
    <dbReference type="NCBI Taxonomy" id="3047"/>
    <lineage>
        <taxon>Eukaryota</taxon>
        <taxon>Viridiplantae</taxon>
        <taxon>Chlorophyta</taxon>
        <taxon>core chlorophytes</taxon>
        <taxon>Chlorophyceae</taxon>
        <taxon>CS clade</taxon>
        <taxon>Chlamydomonadales</taxon>
        <taxon>Dunaliellaceae</taxon>
        <taxon>Dunaliella</taxon>
    </lineage>
</organism>
<dbReference type="GO" id="GO:0008168">
    <property type="term" value="F:methyltransferase activity"/>
    <property type="evidence" value="ECO:0007669"/>
    <property type="project" value="UniProtKB-KW"/>
</dbReference>
<dbReference type="Gene3D" id="3.40.50.150">
    <property type="entry name" value="Vaccinia Virus protein VP39"/>
    <property type="match status" value="1"/>
</dbReference>
<feature type="compositionally biased region" description="Polar residues" evidence="3">
    <location>
        <begin position="122"/>
        <end position="137"/>
    </location>
</feature>
<dbReference type="PANTHER" id="PTHR43542">
    <property type="entry name" value="METHYLTRANSFERASE"/>
    <property type="match status" value="1"/>
</dbReference>
<feature type="compositionally biased region" description="Acidic residues" evidence="3">
    <location>
        <begin position="298"/>
        <end position="318"/>
    </location>
</feature>
<protein>
    <submittedName>
        <fullName evidence="4">Uncharacterized protein</fullName>
    </submittedName>
</protein>
<dbReference type="AlphaFoldDB" id="A0A7S3R0U7"/>